<keyword evidence="3" id="KW-1185">Reference proteome</keyword>
<evidence type="ECO:0000259" key="1">
    <source>
        <dbReference type="Pfam" id="PF03372"/>
    </source>
</evidence>
<keyword evidence="2" id="KW-0255">Endonuclease</keyword>
<dbReference type="GO" id="GO:0006506">
    <property type="term" value="P:GPI anchor biosynthetic process"/>
    <property type="evidence" value="ECO:0007669"/>
    <property type="project" value="TreeGrafter"/>
</dbReference>
<dbReference type="InterPro" id="IPR051916">
    <property type="entry name" value="GPI-anchor_lipid_remodeler"/>
</dbReference>
<accession>A0A927C255</accession>
<dbReference type="AlphaFoldDB" id="A0A927C255"/>
<feature type="domain" description="Endonuclease/exonuclease/phosphatase" evidence="1">
    <location>
        <begin position="4"/>
        <end position="230"/>
    </location>
</feature>
<sequence length="242" mass="28237">MRVLSYNVHKGFCARNRRFLLNEIRDSIRDVDADLVFLQEVVGENQRHAEKLDDWIDESQFEYLADQVWPHYAYGRNAIYQHGHHGNAILSKWHVCSQSNHNVSLIAPSQRGVLLTEIENGVYLICLHFGLLGWERRRQFQMLMDVIERNIPADAPLIIAGDFNDWNLSLQRRFIKAGFREAFTEKRGKPARSFPANRPLLRLDRMYLRGLEVKNAKVLKGEPWRNLSDHCPLFVELALTSE</sequence>
<evidence type="ECO:0000313" key="2">
    <source>
        <dbReference type="EMBL" id="MBD2859905.1"/>
    </source>
</evidence>
<dbReference type="GO" id="GO:0004519">
    <property type="term" value="F:endonuclease activity"/>
    <property type="evidence" value="ECO:0007669"/>
    <property type="project" value="UniProtKB-KW"/>
</dbReference>
<comment type="caution">
    <text evidence="2">The sequence shown here is derived from an EMBL/GenBank/DDBJ whole genome shotgun (WGS) entry which is preliminary data.</text>
</comment>
<reference evidence="2" key="1">
    <citation type="submission" date="2020-09" db="EMBL/GenBank/DDBJ databases">
        <authorList>
            <person name="Yoon J.-W."/>
        </authorList>
    </citation>
    <scope>NUCLEOTIDE SEQUENCE</scope>
    <source>
        <strain evidence="2">KMU-158</strain>
    </source>
</reference>
<dbReference type="RefSeq" id="WP_190766224.1">
    <property type="nucleotide sequence ID" value="NZ_JACXLD010000008.1"/>
</dbReference>
<protein>
    <submittedName>
        <fullName evidence="2">Endonuclease/exonuclease/phosphatase family protein</fullName>
    </submittedName>
</protein>
<dbReference type="InterPro" id="IPR036691">
    <property type="entry name" value="Endo/exonu/phosph_ase_sf"/>
</dbReference>
<dbReference type="Gene3D" id="3.60.10.10">
    <property type="entry name" value="Endonuclease/exonuclease/phosphatase"/>
    <property type="match status" value="1"/>
</dbReference>
<dbReference type="PANTHER" id="PTHR14859">
    <property type="entry name" value="CALCOFLUOR WHITE HYPERSENSITIVE PROTEIN PRECURSOR"/>
    <property type="match status" value="1"/>
</dbReference>
<dbReference type="Pfam" id="PF03372">
    <property type="entry name" value="Exo_endo_phos"/>
    <property type="match status" value="1"/>
</dbReference>
<name>A0A927C255_9GAMM</name>
<dbReference type="SUPFAM" id="SSF56219">
    <property type="entry name" value="DNase I-like"/>
    <property type="match status" value="1"/>
</dbReference>
<keyword evidence="2" id="KW-0540">Nuclease</keyword>
<evidence type="ECO:0000313" key="3">
    <source>
        <dbReference type="Proteomes" id="UP000610558"/>
    </source>
</evidence>
<dbReference type="PANTHER" id="PTHR14859:SF1">
    <property type="entry name" value="PGAP2-INTERACTING PROTEIN"/>
    <property type="match status" value="1"/>
</dbReference>
<dbReference type="Proteomes" id="UP000610558">
    <property type="component" value="Unassembled WGS sequence"/>
</dbReference>
<keyword evidence="2" id="KW-0378">Hydrolase</keyword>
<dbReference type="InterPro" id="IPR005135">
    <property type="entry name" value="Endo/exonuclease/phosphatase"/>
</dbReference>
<dbReference type="GO" id="GO:0016020">
    <property type="term" value="C:membrane"/>
    <property type="evidence" value="ECO:0007669"/>
    <property type="project" value="GOC"/>
</dbReference>
<organism evidence="2 3">
    <name type="scientific">Spongiibacter pelagi</name>
    <dbReference type="NCBI Taxonomy" id="2760804"/>
    <lineage>
        <taxon>Bacteria</taxon>
        <taxon>Pseudomonadati</taxon>
        <taxon>Pseudomonadota</taxon>
        <taxon>Gammaproteobacteria</taxon>
        <taxon>Cellvibrionales</taxon>
        <taxon>Spongiibacteraceae</taxon>
        <taxon>Spongiibacter</taxon>
    </lineage>
</organism>
<dbReference type="EMBL" id="JACXLD010000008">
    <property type="protein sequence ID" value="MBD2859905.1"/>
    <property type="molecule type" value="Genomic_DNA"/>
</dbReference>
<proteinExistence type="predicted"/>
<gene>
    <name evidence="2" type="ORF">IB286_12920</name>
</gene>